<feature type="transmembrane region" description="Helical" evidence="1">
    <location>
        <begin position="51"/>
        <end position="72"/>
    </location>
</feature>
<reference evidence="2 3" key="1">
    <citation type="submission" date="2016-10" db="EMBL/GenBank/DDBJ databases">
        <title>Arsenicibacter rosenii gen. nov., sp. nov., an efficient arsenic-methylating bacterium isolated from an arsenic-contaminated paddy soil.</title>
        <authorList>
            <person name="Huang K."/>
        </authorList>
    </citation>
    <scope>NUCLEOTIDE SEQUENCE [LARGE SCALE GENOMIC DNA]</scope>
    <source>
        <strain evidence="2 3">SM-1</strain>
    </source>
</reference>
<feature type="transmembrane region" description="Helical" evidence="1">
    <location>
        <begin position="124"/>
        <end position="143"/>
    </location>
</feature>
<sequence>MQILTLLPPRILRPIVITPVSGRGLRALLIMTIIGLGLVTMRGVLTHNWWFFYMLCWNGALAWFPLGVILVLRDLLASRALRSWMAGPFLLLWLVFLPNAPYIITDLFHIQHIQSPLLWFDTMTIFLFAVTGLLTGLYSTLLVHRLVVQRAGTLLTWLCMLGCQVLSGFGIYLGRWIRLNSWDLLTTPAMLARAVYEALHNTLSLKLTIIYGLVLAGLYIAFYLFSEDETRKKVKQA</sequence>
<dbReference type="EMBL" id="MORL01000006">
    <property type="protein sequence ID" value="OIN58583.1"/>
    <property type="molecule type" value="Genomic_DNA"/>
</dbReference>
<evidence type="ECO:0008006" key="4">
    <source>
        <dbReference type="Google" id="ProtNLM"/>
    </source>
</evidence>
<dbReference type="Proteomes" id="UP000181790">
    <property type="component" value="Unassembled WGS sequence"/>
</dbReference>
<gene>
    <name evidence="2" type="ORF">BLX24_13505</name>
</gene>
<keyword evidence="3" id="KW-1185">Reference proteome</keyword>
<evidence type="ECO:0000256" key="1">
    <source>
        <dbReference type="SAM" id="Phobius"/>
    </source>
</evidence>
<keyword evidence="1" id="KW-1133">Transmembrane helix</keyword>
<comment type="caution">
    <text evidence="2">The sequence shown here is derived from an EMBL/GenBank/DDBJ whole genome shotgun (WGS) entry which is preliminary data.</text>
</comment>
<feature type="transmembrane region" description="Helical" evidence="1">
    <location>
        <begin position="203"/>
        <end position="225"/>
    </location>
</feature>
<proteinExistence type="predicted"/>
<feature type="transmembrane region" description="Helical" evidence="1">
    <location>
        <begin position="155"/>
        <end position="177"/>
    </location>
</feature>
<organism evidence="2 3">
    <name type="scientific">Arsenicibacter rosenii</name>
    <dbReference type="NCBI Taxonomy" id="1750698"/>
    <lineage>
        <taxon>Bacteria</taxon>
        <taxon>Pseudomonadati</taxon>
        <taxon>Bacteroidota</taxon>
        <taxon>Cytophagia</taxon>
        <taxon>Cytophagales</taxon>
        <taxon>Spirosomataceae</taxon>
        <taxon>Arsenicibacter</taxon>
    </lineage>
</organism>
<feature type="transmembrane region" description="Helical" evidence="1">
    <location>
        <begin position="27"/>
        <end position="45"/>
    </location>
</feature>
<dbReference type="Pfam" id="PF07099">
    <property type="entry name" value="DUF1361"/>
    <property type="match status" value="1"/>
</dbReference>
<dbReference type="OrthoDB" id="4540541at2"/>
<dbReference type="InterPro" id="IPR009793">
    <property type="entry name" value="DUF1361"/>
</dbReference>
<evidence type="ECO:0000313" key="2">
    <source>
        <dbReference type="EMBL" id="OIN58583.1"/>
    </source>
</evidence>
<accession>A0A1S2VIP5</accession>
<protein>
    <recommendedName>
        <fullName evidence="4">DUF1361 domain-containing protein</fullName>
    </recommendedName>
</protein>
<name>A0A1S2VIP5_9BACT</name>
<keyword evidence="1" id="KW-0812">Transmembrane</keyword>
<feature type="transmembrane region" description="Helical" evidence="1">
    <location>
        <begin position="84"/>
        <end position="104"/>
    </location>
</feature>
<keyword evidence="1" id="KW-0472">Membrane</keyword>
<evidence type="ECO:0000313" key="3">
    <source>
        <dbReference type="Proteomes" id="UP000181790"/>
    </source>
</evidence>
<dbReference type="AlphaFoldDB" id="A0A1S2VIP5"/>